<name>A0ABW0MES2_9BURK</name>
<gene>
    <name evidence="3" type="ORF">ACFPM8_15915</name>
</gene>
<dbReference type="Pfam" id="PF13663">
    <property type="entry name" value="DUF4148"/>
    <property type="match status" value="1"/>
</dbReference>
<reference evidence="4" key="1">
    <citation type="journal article" date="2019" name="Int. J. Syst. Evol. Microbiol.">
        <title>The Global Catalogue of Microorganisms (GCM) 10K type strain sequencing project: providing services to taxonomists for standard genome sequencing and annotation.</title>
        <authorList>
            <consortium name="The Broad Institute Genomics Platform"/>
            <consortium name="The Broad Institute Genome Sequencing Center for Infectious Disease"/>
            <person name="Wu L."/>
            <person name="Ma J."/>
        </authorList>
    </citation>
    <scope>NUCLEOTIDE SEQUENCE [LARGE SCALE GENOMIC DNA]</scope>
    <source>
        <strain evidence="4">JCM 17066</strain>
    </source>
</reference>
<evidence type="ECO:0000256" key="2">
    <source>
        <dbReference type="SAM" id="SignalP"/>
    </source>
</evidence>
<organism evidence="3 4">
    <name type="scientific">Paraherbaspirillum soli</name>
    <dbReference type="NCBI Taxonomy" id="631222"/>
    <lineage>
        <taxon>Bacteria</taxon>
        <taxon>Pseudomonadati</taxon>
        <taxon>Pseudomonadota</taxon>
        <taxon>Betaproteobacteria</taxon>
        <taxon>Burkholderiales</taxon>
        <taxon>Oxalobacteraceae</taxon>
        <taxon>Paraherbaspirillum</taxon>
    </lineage>
</organism>
<keyword evidence="4" id="KW-1185">Reference proteome</keyword>
<dbReference type="Proteomes" id="UP001596045">
    <property type="component" value="Unassembled WGS sequence"/>
</dbReference>
<evidence type="ECO:0000313" key="4">
    <source>
        <dbReference type="Proteomes" id="UP001596045"/>
    </source>
</evidence>
<feature type="chain" id="PRO_5046989684" evidence="2">
    <location>
        <begin position="22"/>
        <end position="92"/>
    </location>
</feature>
<dbReference type="EMBL" id="JBHSMT010000027">
    <property type="protein sequence ID" value="MFC5475447.1"/>
    <property type="molecule type" value="Genomic_DNA"/>
</dbReference>
<dbReference type="RefSeq" id="WP_378998753.1">
    <property type="nucleotide sequence ID" value="NZ_JBHSMT010000027.1"/>
</dbReference>
<keyword evidence="2" id="KW-0732">Signal</keyword>
<sequence length="92" mass="9664">MNAKQLIAAVAVFAAAGSAFADASYPPETKVTSSKTRAEVIAEMEQARAQGLMNQSDAVYPLEAQVKSSEQARKLATQSKPGREVDATYSGA</sequence>
<comment type="caution">
    <text evidence="3">The sequence shown here is derived from an EMBL/GenBank/DDBJ whole genome shotgun (WGS) entry which is preliminary data.</text>
</comment>
<protein>
    <submittedName>
        <fullName evidence="3">DUF4148 domain-containing protein</fullName>
    </submittedName>
</protein>
<dbReference type="InterPro" id="IPR025421">
    <property type="entry name" value="DUF4148"/>
</dbReference>
<evidence type="ECO:0000256" key="1">
    <source>
        <dbReference type="SAM" id="MobiDB-lite"/>
    </source>
</evidence>
<proteinExistence type="predicted"/>
<accession>A0ABW0MES2</accession>
<feature type="signal peptide" evidence="2">
    <location>
        <begin position="1"/>
        <end position="21"/>
    </location>
</feature>
<feature type="region of interest" description="Disordered" evidence="1">
    <location>
        <begin position="71"/>
        <end position="92"/>
    </location>
</feature>
<evidence type="ECO:0000313" key="3">
    <source>
        <dbReference type="EMBL" id="MFC5475447.1"/>
    </source>
</evidence>